<evidence type="ECO:0000313" key="9">
    <source>
        <dbReference type="Proteomes" id="UP000577707"/>
    </source>
</evidence>
<keyword evidence="3 5" id="KW-0378">Hydrolase</keyword>
<dbReference type="GO" id="GO:0006508">
    <property type="term" value="P:proteolysis"/>
    <property type="evidence" value="ECO:0007669"/>
    <property type="project" value="UniProtKB-KW"/>
</dbReference>
<keyword evidence="6" id="KW-0732">Signal</keyword>
<dbReference type="PANTHER" id="PTHR43399:SF4">
    <property type="entry name" value="CELL WALL-ASSOCIATED PROTEASE"/>
    <property type="match status" value="1"/>
</dbReference>
<dbReference type="Pfam" id="PF00082">
    <property type="entry name" value="Peptidase_S8"/>
    <property type="match status" value="1"/>
</dbReference>
<feature type="active site" description="Charge relay system" evidence="5">
    <location>
        <position position="257"/>
    </location>
</feature>
<accession>A0A7W5A1M0</accession>
<evidence type="ECO:0000256" key="6">
    <source>
        <dbReference type="SAM" id="SignalP"/>
    </source>
</evidence>
<reference evidence="8 9" key="1">
    <citation type="submission" date="2020-08" db="EMBL/GenBank/DDBJ databases">
        <title>Genomic Encyclopedia of Type Strains, Phase III (KMG-III): the genomes of soil and plant-associated and newly described type strains.</title>
        <authorList>
            <person name="Whitman W."/>
        </authorList>
    </citation>
    <scope>NUCLEOTIDE SEQUENCE [LARGE SCALE GENOMIC DNA]</scope>
    <source>
        <strain evidence="8 9">CECT 3302</strain>
    </source>
</reference>
<comment type="caution">
    <text evidence="8">The sequence shown here is derived from an EMBL/GenBank/DDBJ whole genome shotgun (WGS) entry which is preliminary data.</text>
</comment>
<dbReference type="Gene3D" id="3.40.50.200">
    <property type="entry name" value="Peptidase S8/S53 domain"/>
    <property type="match status" value="1"/>
</dbReference>
<dbReference type="InterPro" id="IPR036852">
    <property type="entry name" value="Peptidase_S8/S53_dom_sf"/>
</dbReference>
<dbReference type="InterPro" id="IPR015500">
    <property type="entry name" value="Peptidase_S8_subtilisin-rel"/>
</dbReference>
<dbReference type="InterPro" id="IPR011498">
    <property type="entry name" value="Kelch_2"/>
</dbReference>
<dbReference type="InterPro" id="IPR006311">
    <property type="entry name" value="TAT_signal"/>
</dbReference>
<dbReference type="SUPFAM" id="SSF117281">
    <property type="entry name" value="Kelch motif"/>
    <property type="match status" value="1"/>
</dbReference>
<name>A0A7W5A1M0_9ACTN</name>
<dbReference type="InterPro" id="IPR051048">
    <property type="entry name" value="Peptidase_S8/S53_subtilisin"/>
</dbReference>
<dbReference type="InterPro" id="IPR006652">
    <property type="entry name" value="Kelch_1"/>
</dbReference>
<dbReference type="PROSITE" id="PS51318">
    <property type="entry name" value="TAT"/>
    <property type="match status" value="1"/>
</dbReference>
<evidence type="ECO:0000313" key="8">
    <source>
        <dbReference type="EMBL" id="MBB3087855.1"/>
    </source>
</evidence>
<dbReference type="PROSITE" id="PS00138">
    <property type="entry name" value="SUBTILASE_SER"/>
    <property type="match status" value="1"/>
</dbReference>
<evidence type="ECO:0000256" key="2">
    <source>
        <dbReference type="ARBA" id="ARBA00022670"/>
    </source>
</evidence>
<feature type="active site" description="Charge relay system" evidence="5">
    <location>
        <position position="429"/>
    </location>
</feature>
<dbReference type="Gene3D" id="2.60.40.1120">
    <property type="entry name" value="Carboxypeptidase-like, regulatory domain"/>
    <property type="match status" value="4"/>
</dbReference>
<feature type="active site" description="Charge relay system" evidence="5">
    <location>
        <position position="211"/>
    </location>
</feature>
<evidence type="ECO:0000256" key="4">
    <source>
        <dbReference type="ARBA" id="ARBA00022825"/>
    </source>
</evidence>
<comment type="similarity">
    <text evidence="1 5">Belongs to the peptidase S8 family.</text>
</comment>
<dbReference type="GO" id="GO:0004252">
    <property type="term" value="F:serine-type endopeptidase activity"/>
    <property type="evidence" value="ECO:0007669"/>
    <property type="project" value="UniProtKB-UniRule"/>
</dbReference>
<evidence type="ECO:0000256" key="3">
    <source>
        <dbReference type="ARBA" id="ARBA00022801"/>
    </source>
</evidence>
<keyword evidence="2 5" id="KW-0645">Protease</keyword>
<dbReference type="InterPro" id="IPR023828">
    <property type="entry name" value="Peptidase_S8_Ser-AS"/>
</dbReference>
<dbReference type="EMBL" id="JACHXG010000002">
    <property type="protein sequence ID" value="MBB3087855.1"/>
    <property type="molecule type" value="Genomic_DNA"/>
</dbReference>
<keyword evidence="4 5" id="KW-0720">Serine protease</keyword>
<dbReference type="SUPFAM" id="SSF49464">
    <property type="entry name" value="Carboxypeptidase regulatory domain-like"/>
    <property type="match status" value="4"/>
</dbReference>
<dbReference type="Proteomes" id="UP000577707">
    <property type="component" value="Unassembled WGS sequence"/>
</dbReference>
<protein>
    <submittedName>
        <fullName evidence="8">Subtilisin family serine protease/N-acetylneuraminic acid mutarotase</fullName>
    </submittedName>
</protein>
<dbReference type="Pfam" id="PF13620">
    <property type="entry name" value="CarboxypepD_reg"/>
    <property type="match status" value="1"/>
</dbReference>
<dbReference type="SMART" id="SM00612">
    <property type="entry name" value="Kelch"/>
    <property type="match status" value="5"/>
</dbReference>
<dbReference type="Gene3D" id="2.120.10.80">
    <property type="entry name" value="Kelch-type beta propeller"/>
    <property type="match status" value="2"/>
</dbReference>
<dbReference type="SUPFAM" id="SSF52317">
    <property type="entry name" value="Class I glutamine amidotransferase-like"/>
    <property type="match status" value="1"/>
</dbReference>
<keyword evidence="9" id="KW-1185">Reference proteome</keyword>
<dbReference type="PROSITE" id="PS51892">
    <property type="entry name" value="SUBTILASE"/>
    <property type="match status" value="1"/>
</dbReference>
<proteinExistence type="inferred from homology"/>
<organism evidence="8 9">
    <name type="scientific">Nocardioides albus</name>
    <dbReference type="NCBI Taxonomy" id="1841"/>
    <lineage>
        <taxon>Bacteria</taxon>
        <taxon>Bacillati</taxon>
        <taxon>Actinomycetota</taxon>
        <taxon>Actinomycetes</taxon>
        <taxon>Propionibacteriales</taxon>
        <taxon>Nocardioidaceae</taxon>
        <taxon>Nocardioides</taxon>
    </lineage>
</organism>
<dbReference type="InterPro" id="IPR008969">
    <property type="entry name" value="CarboxyPept-like_regulatory"/>
</dbReference>
<dbReference type="PRINTS" id="PR00723">
    <property type="entry name" value="SUBTILISIN"/>
</dbReference>
<dbReference type="SUPFAM" id="SSF52743">
    <property type="entry name" value="Subtilisin-like"/>
    <property type="match status" value="1"/>
</dbReference>
<evidence type="ECO:0000256" key="1">
    <source>
        <dbReference type="ARBA" id="ARBA00011073"/>
    </source>
</evidence>
<dbReference type="Pfam" id="PF07646">
    <property type="entry name" value="Kelch_2"/>
    <property type="match status" value="1"/>
</dbReference>
<dbReference type="RefSeq" id="WP_183542457.1">
    <property type="nucleotide sequence ID" value="NZ_BMQT01000004.1"/>
</dbReference>
<feature type="domain" description="Peptidase S8/S53" evidence="7">
    <location>
        <begin position="202"/>
        <end position="484"/>
    </location>
</feature>
<dbReference type="PANTHER" id="PTHR43399">
    <property type="entry name" value="SUBTILISIN-RELATED"/>
    <property type="match status" value="1"/>
</dbReference>
<sequence length="1524" mass="158079">MRSRVRVLRGVGLTTAALLATTALTGFGPAAQAAAPGNLASGALGAKADPAPETAAEKIKPGLEKRLAKTGTADFWVRFERDVDLGVAGPGRDWDERGADVVEKLKKSAAEHQKEVVAALEKRKVTYRTFWATDAVYVENGSDELVATLAAVPAVDGLWPTQTYKPVEPVDVKADRATTAAAVEWGVTNIRADQVWADGDTGKGIVIANIDSGVQYDHPALVKQYRGNNGDGTFTHDYNWLDTNSSCDDGPCDKDGHGTHTMGTMVGSDGGTNQIGVAPGATWITANGCATCSDVDLIEAGQWMLAPTKTDGTGADPARRPHIINNSWGSQAPSNDPFMEDISTAWAASGIFAIWSNGNIGPECQTAGSPGSRTINYSVGAYDVNNVIGSFSSRGSGQDGGIKPNISAPGVNVRSAVPGGTYGVKSGTSMAAPHVAGALGLLWSAQPDLIGDLAATEEMLDGTAIDTEDLQCGGTADDNNVYGEGRLDAVALLEAGDRGPIGTLAGDVTEDADGSPLADATVHVTGGTGDDAVDRDLAVDGQGHFAATLPIGEYDVTASSFGFAEAAETVTVTEGGTTTQDFALRALPTSTVTGTVTDGSGQGWPLYAEVRVAGAPKLTQHTDPRDGSFSLDLPEGTTYDLSVDVDYPGYEKLTKSIEVSEDATVNLAVPVQQRPCVAPGYHQEQPRIAVVTNDPGFEVRDFFGSYGIEYTTFTTTQLGQIDGYDLVVWMSNYNLPDSAAFRDLLARTDASGTGIVFADFAFGLGNGIASLSAATGNPVSLQRRNTGGSGTFYEVTQEHPILEGLEVGDRIDHLGGAQTAWFTGYTGEGVLVLAGAGDKTRGVSGPGIAVQQRTGNRHVLLSMHARGAGSWLDASEKVFWNAMGWADTSERSFGCVPDEDGAMLVGSVTDANTGDGVVGARVSIGDATTESAATPEDADLVDGFYWLYSPRSGDQHVTVAASKYSTWTDTVALDGLTVKDVELAAGRLSLSTDSVEITRGLGDSSDSQEITVTNTGTAPAQVRIGERERGFVLQTADGSTVSRNAIGSAEGAPVRRLDVPVHVGAVTKAAEVELTAQPQAAPWTGIADYPTPVMDNAMVRLDGKIYSIAGYGSAGALAAVWVYDPADMTWSEAASLPAPRSGMTAGVIDGHIVATGGWDVANKPQGDTWVYDPGTDAWSPGALNPAPRAGASGAVVNGQLFAIGGCTTADCAPMTADVVAYDPVADEWQPRADYPLALAYAACGTIDWTIHCAGGIGSSTTNKTFAYDPGADTWAPKADVPVDVWGSGYSVANDRLVLVGGIQRGQVTNQAFAYDPTTNTWSGMPGANNVRYRGGAACGFYSVGGSAQGYTPGTAAEMLPGYDQCDAGTADVGWLSVDRSSVTVDPGESVDITVTVDPAVDQPGTYSAGLAILESTPYQQSEVEVDMVVTPPKSWGKLAGVVQGVACDGSARPLGGATVQLTSRGMDGTFTTGADGTFARWIDKQHNPLTVAAAYPGYSIESQRVRIEAGKTVEAALDLDKAGC</sequence>
<dbReference type="Pfam" id="PF01344">
    <property type="entry name" value="Kelch_1"/>
    <property type="match status" value="3"/>
</dbReference>
<evidence type="ECO:0000256" key="5">
    <source>
        <dbReference type="PROSITE-ProRule" id="PRU01240"/>
    </source>
</evidence>
<dbReference type="InterPro" id="IPR000209">
    <property type="entry name" value="Peptidase_S8/S53_dom"/>
</dbReference>
<gene>
    <name evidence="8" type="ORF">FHS12_000788</name>
</gene>
<evidence type="ECO:0000259" key="7">
    <source>
        <dbReference type="Pfam" id="PF00082"/>
    </source>
</evidence>
<dbReference type="InterPro" id="IPR029062">
    <property type="entry name" value="Class_I_gatase-like"/>
</dbReference>
<feature type="signal peptide" evidence="6">
    <location>
        <begin position="1"/>
        <end position="33"/>
    </location>
</feature>
<feature type="chain" id="PRO_5030803245" evidence="6">
    <location>
        <begin position="34"/>
        <end position="1524"/>
    </location>
</feature>
<dbReference type="InterPro" id="IPR015915">
    <property type="entry name" value="Kelch-typ_b-propeller"/>
</dbReference>